<evidence type="ECO:0000256" key="1">
    <source>
        <dbReference type="SAM" id="Phobius"/>
    </source>
</evidence>
<protein>
    <submittedName>
        <fullName evidence="4">G-protein coupled receptors family 1 profile domain-containing protein</fullName>
    </submittedName>
    <submittedName>
        <fullName evidence="3">G_PROTEIN_RECEP_F1_2 domain-containing protein</fullName>
    </submittedName>
</protein>
<keyword evidence="2" id="KW-1185">Reference proteome</keyword>
<keyword evidence="1" id="KW-0472">Membrane</keyword>
<feature type="transmembrane region" description="Helical" evidence="1">
    <location>
        <begin position="6"/>
        <end position="26"/>
    </location>
</feature>
<evidence type="ECO:0000313" key="3">
    <source>
        <dbReference type="WBParaSite" id="SSTP_0000511500.1"/>
    </source>
</evidence>
<evidence type="ECO:0000313" key="2">
    <source>
        <dbReference type="Proteomes" id="UP000035681"/>
    </source>
</evidence>
<keyword evidence="1" id="KW-1133">Transmembrane helix</keyword>
<feature type="transmembrane region" description="Helical" evidence="1">
    <location>
        <begin position="140"/>
        <end position="162"/>
    </location>
</feature>
<feature type="transmembrane region" description="Helical" evidence="1">
    <location>
        <begin position="74"/>
        <end position="96"/>
    </location>
</feature>
<dbReference type="WBParaSite" id="TCONS_00007185.p1">
    <property type="protein sequence ID" value="TCONS_00007185.p1"/>
    <property type="gene ID" value="XLOC_005235"/>
</dbReference>
<dbReference type="WBParaSite" id="SSTP_0000511500.1">
    <property type="protein sequence ID" value="SSTP_0000511500.1"/>
    <property type="gene ID" value="SSTP_0000511500"/>
</dbReference>
<evidence type="ECO:0000313" key="4">
    <source>
        <dbReference type="WBParaSite" id="TCONS_00007185.p1"/>
    </source>
</evidence>
<dbReference type="AlphaFoldDB" id="A0A0K0E6I6"/>
<feature type="transmembrane region" description="Helical" evidence="1">
    <location>
        <begin position="38"/>
        <end position="62"/>
    </location>
</feature>
<proteinExistence type="predicted"/>
<feature type="transmembrane region" description="Helical" evidence="1">
    <location>
        <begin position="108"/>
        <end position="128"/>
    </location>
</feature>
<accession>A0A0K0E6I6</accession>
<organism evidence="3">
    <name type="scientific">Strongyloides stercoralis</name>
    <name type="common">Threadworm</name>
    <dbReference type="NCBI Taxonomy" id="6248"/>
    <lineage>
        <taxon>Eukaryota</taxon>
        <taxon>Metazoa</taxon>
        <taxon>Ecdysozoa</taxon>
        <taxon>Nematoda</taxon>
        <taxon>Chromadorea</taxon>
        <taxon>Rhabditida</taxon>
        <taxon>Tylenchina</taxon>
        <taxon>Panagrolaimomorpha</taxon>
        <taxon>Strongyloidoidea</taxon>
        <taxon>Strongyloididae</taxon>
        <taxon>Strongyloides</taxon>
    </lineage>
</organism>
<feature type="transmembrane region" description="Helical" evidence="1">
    <location>
        <begin position="234"/>
        <end position="255"/>
    </location>
</feature>
<name>A0A0K0E6I6_STRER</name>
<dbReference type="Proteomes" id="UP000035681">
    <property type="component" value="Unplaced"/>
</dbReference>
<keyword evidence="1" id="KW-0812">Transmembrane</keyword>
<sequence length="307" mass="35535">MLSTIYYQIPLFLMTIPISIIVLGQITKCTGIHYHVKVIFINLIIYQLLGTLSITVLTFYITDIVETERTPFYIVNYGIIVFSCVGTAVYCSCLMIERQASIYFGAKYQNIACTSIFIFLSCAVLGGVAYDVYRDVDSLYLAYIEHAFLDFSLIFFIFYLVTQYKSLKKQNKEFFNQAKFSLNERHHTVYNIKIAKKLIPFTIILLICCYLNEILVLVMILNNDNHKLVTILNLVWYMSLSNRCLSIPLAICYIMKKSDVSLSRYILYQCGYKKLGKKNLVEDKCQTIGNEGNLYFVKLQSQWNLPQ</sequence>
<feature type="transmembrane region" description="Helical" evidence="1">
    <location>
        <begin position="198"/>
        <end position="222"/>
    </location>
</feature>
<reference evidence="3" key="1">
    <citation type="submission" date="2015-08" db="UniProtKB">
        <authorList>
            <consortium name="WormBaseParasite"/>
        </authorList>
    </citation>
    <scope>IDENTIFICATION</scope>
</reference>